<accession>A0A386JBT6</accession>
<keyword evidence="2" id="KW-0808">Transferase</keyword>
<dbReference type="EC" id="2.7.7.49" evidence="2"/>
<evidence type="ECO:0000313" key="2">
    <source>
        <dbReference type="EMBL" id="AYD68653.1"/>
    </source>
</evidence>
<dbReference type="EMBL" id="MG973074">
    <property type="protein sequence ID" value="AYD68653.1"/>
    <property type="molecule type" value="Genomic_DNA"/>
</dbReference>
<organism evidence="2">
    <name type="scientific">Clostridioides difficile</name>
    <name type="common">Peptoclostridium difficile</name>
    <dbReference type="NCBI Taxonomy" id="1496"/>
    <lineage>
        <taxon>Bacteria</taxon>
        <taxon>Bacillati</taxon>
        <taxon>Bacillota</taxon>
        <taxon>Clostridia</taxon>
        <taxon>Peptostreptococcales</taxon>
        <taxon>Peptostreptococcaceae</taxon>
        <taxon>Clostridioides</taxon>
    </lineage>
</organism>
<keyword evidence="2" id="KW-0695">RNA-directed DNA polymerase</keyword>
<dbReference type="InterPro" id="IPR000477">
    <property type="entry name" value="RT_dom"/>
</dbReference>
<dbReference type="InterPro" id="IPR030931">
    <property type="entry name" value="Group_II_RT_mat"/>
</dbReference>
<keyword evidence="2" id="KW-0614">Plasmid</keyword>
<dbReference type="NCBIfam" id="TIGR04416">
    <property type="entry name" value="group_II_RT_mat"/>
    <property type="match status" value="1"/>
</dbReference>
<feature type="domain" description="Reverse transcriptase" evidence="1">
    <location>
        <begin position="87"/>
        <end position="343"/>
    </location>
</feature>
<dbReference type="GO" id="GO:0003964">
    <property type="term" value="F:RNA-directed DNA polymerase activity"/>
    <property type="evidence" value="ECO:0007669"/>
    <property type="project" value="UniProtKB-KW"/>
</dbReference>
<evidence type="ECO:0000259" key="1">
    <source>
        <dbReference type="PROSITE" id="PS50878"/>
    </source>
</evidence>
<geneLocation type="plasmid" evidence="2">
    <name>pHSJD-312</name>
</geneLocation>
<dbReference type="AlphaFoldDB" id="A0A386JBT6"/>
<protein>
    <submittedName>
        <fullName evidence="2">RNA-directed DNA polymerase</fullName>
        <ecNumber evidence="2">2.7.7.49</ecNumber>
    </submittedName>
</protein>
<dbReference type="PANTHER" id="PTHR34047">
    <property type="entry name" value="NUCLEAR INTRON MATURASE 1, MITOCHONDRIAL-RELATED"/>
    <property type="match status" value="1"/>
</dbReference>
<keyword evidence="2" id="KW-0548">Nucleotidyltransferase</keyword>
<sequence>MAQKFKAPENETELKKIQDIMYKITSKCIEAKEIPKFKGLVEIMSSEVVIMTAIHNIKANKGSKTPGVDRKVIDKDYLQKDYYKVITDIQDSFTNYKPDMVRRKWIPKPGKQEKRPLGIPTIKDRVIQECVRLIIEPILEAQFFQHSYGFRPWRDAHMALERIKDQVNRVGYYWIVEGDISKFFDNINHTILLKKLYHMGIRDRRVLMIIKEMLKAGIMDECKKNKLGAPQGGIISPILANVYLHQMDKWITKEWENKTTKNNYSSKRNQYQSLRRYSKLKPTYLIRYADDWILLTDSKEHAEKWKYRISKFLETNLKLKLSDEKTLITNIKEKPIHFVGFTYKVIKEPKMRKGYKPVVKPKQERIDNKMLEIIQDIKILRLSMHKEDLIVRISKINSKIRGIINYYSAANMVYFSLAKYHRRLTTVAMNSLRRKGVIFKPAHEVNNLIALHSNYSTWIPAIKLPNEQFIGITSPAFCKYQKIYNKNQDETPFSSKGRELHFKRTCKQLPLARMEEILQAPDILKFNKYGKSKEIYNYEYFMNRMYAFNRDKGICKICGEPIINGDNFHCHHISKNLPLSQINKVQNLLSTHSKCNKLIHENISQDGFSDKAIKNAIKFRKKLIVD</sequence>
<dbReference type="CDD" id="cd01651">
    <property type="entry name" value="RT_G2_intron"/>
    <property type="match status" value="1"/>
</dbReference>
<dbReference type="RefSeq" id="WP_158245566.1">
    <property type="nucleotide sequence ID" value="NZ_LJCK01000020.1"/>
</dbReference>
<name>A0A386JBT6_CLODI</name>
<dbReference type="PANTHER" id="PTHR34047:SF8">
    <property type="entry name" value="PROTEIN YKFC"/>
    <property type="match status" value="1"/>
</dbReference>
<reference evidence="2" key="1">
    <citation type="journal article" date="2018" name="Sci. Rep.">
        <title>Novel Clade C-I Clostridium difficile strains escape diagnostic tests, differ in pathogenicity potential and carry toxins on extrachromosomal elements.</title>
        <authorList>
            <person name="Ramirez-Vargas G."/>
            <person name="Lopez-Urena D."/>
            <person name="Badilla A."/>
            <person name="Orozco-Aguilar J."/>
            <person name="Murillo T."/>
            <person name="Rojas P."/>
            <person name="Riedel T."/>
            <person name="Overmann J."/>
            <person name="Gonzalez G."/>
            <person name="Chaves-Olarte E."/>
            <person name="Quesada-Gomez C."/>
            <person name="Rodriguez C."/>
        </authorList>
    </citation>
    <scope>NUCLEOTIDE SEQUENCE</scope>
    <source>
        <strain evidence="2">HSJD-312</strain>
        <plasmid evidence="2">pHSJD-312</plasmid>
    </source>
</reference>
<dbReference type="InterPro" id="IPR043502">
    <property type="entry name" value="DNA/RNA_pol_sf"/>
</dbReference>
<proteinExistence type="predicted"/>
<dbReference type="InterPro" id="IPR051083">
    <property type="entry name" value="GrpII_Intron_Splice-Mob/Def"/>
</dbReference>
<gene>
    <name evidence="2" type="ORF">pHSJD-312_00031</name>
</gene>
<dbReference type="SUPFAM" id="SSF56672">
    <property type="entry name" value="DNA/RNA polymerases"/>
    <property type="match status" value="1"/>
</dbReference>
<dbReference type="Pfam" id="PF00078">
    <property type="entry name" value="RVT_1"/>
    <property type="match status" value="1"/>
</dbReference>
<dbReference type="PROSITE" id="PS50878">
    <property type="entry name" value="RT_POL"/>
    <property type="match status" value="1"/>
</dbReference>